<gene>
    <name evidence="1" type="ORF">D5R40_16160</name>
</gene>
<comment type="caution">
    <text evidence="1">The sequence shown here is derived from an EMBL/GenBank/DDBJ whole genome shotgun (WGS) entry which is preliminary data.</text>
</comment>
<dbReference type="Proteomes" id="UP000269154">
    <property type="component" value="Unassembled WGS sequence"/>
</dbReference>
<dbReference type="EMBL" id="RCBY01000087">
    <property type="protein sequence ID" value="RQH40801.1"/>
    <property type="molecule type" value="Genomic_DNA"/>
</dbReference>
<evidence type="ECO:0000313" key="2">
    <source>
        <dbReference type="Proteomes" id="UP000269154"/>
    </source>
</evidence>
<protein>
    <submittedName>
        <fullName evidence="1">Uncharacterized protein</fullName>
    </submittedName>
</protein>
<accession>A0A3N6QHT5</accession>
<evidence type="ECO:0000313" key="1">
    <source>
        <dbReference type="EMBL" id="RQH40801.1"/>
    </source>
</evidence>
<organism evidence="1 2">
    <name type="scientific">Okeania hirsuta</name>
    <dbReference type="NCBI Taxonomy" id="1458930"/>
    <lineage>
        <taxon>Bacteria</taxon>
        <taxon>Bacillati</taxon>
        <taxon>Cyanobacteriota</taxon>
        <taxon>Cyanophyceae</taxon>
        <taxon>Oscillatoriophycideae</taxon>
        <taxon>Oscillatoriales</taxon>
        <taxon>Microcoleaceae</taxon>
        <taxon>Okeania</taxon>
    </lineage>
</organism>
<dbReference type="AlphaFoldDB" id="A0A3N6QHT5"/>
<reference evidence="1 2" key="1">
    <citation type="journal article" date="2018" name="ACS Chem. Biol.">
        <title>Ketoreductase domain dysfunction expands chemodiversity: malyngamide biosynthesis in the cyanobacterium Okeania hirsuta.</title>
        <authorList>
            <person name="Moss N.A."/>
            <person name="Leao T."/>
            <person name="Rankin M."/>
            <person name="McCullough T.M."/>
            <person name="Qu P."/>
            <person name="Korobeynikov A."/>
            <person name="Smith J.L."/>
            <person name="Gerwick L."/>
            <person name="Gerwick W.H."/>
        </authorList>
    </citation>
    <scope>NUCLEOTIDE SEQUENCE [LARGE SCALE GENOMIC DNA]</scope>
    <source>
        <strain evidence="1 2">PAB10Feb10-1</strain>
    </source>
</reference>
<dbReference type="RefSeq" id="WP_124154892.1">
    <property type="nucleotide sequence ID" value="NZ_CAWOLW010000703.1"/>
</dbReference>
<name>A0A3N6QHT5_9CYAN</name>
<proteinExistence type="predicted"/>
<sequence>MLLRKVVSAILTDFVGAQDLSNEYASQISRKYKQYRNGKENILNNFESPVSLLKEIDLELKFTIIDIDEISSDALDIEESWGNCRNIADEVIKPVIREMQALIGTILQDIPGLVSSDDQIRSTLLETDAPEDRQNTRVQNLQNLWSSIRNNLDNEDFKDSVKQKITQKLFKTGKSNFLRGNTQLSQETIREIIVDKLKEGILSHPDYREVFKQTKELNPGTQTSNFIQNIRDRSQDIFTQAADNFVQETEARTLLQKLPGLLPHADIMVSPSFLRELPPETVSSLKIQTKMESYQWIVSESGESLQKVRE</sequence>
<dbReference type="OrthoDB" id="9987762at2"/>
<keyword evidence="2" id="KW-1185">Reference proteome</keyword>